<dbReference type="AlphaFoldDB" id="A0A6A6MVB5"/>
<keyword evidence="7" id="KW-0472">Membrane</keyword>
<evidence type="ECO:0000256" key="7">
    <source>
        <dbReference type="SAM" id="Phobius"/>
    </source>
</evidence>
<comment type="caution">
    <text evidence="8">The sequence shown here is derived from an EMBL/GenBank/DDBJ whole genome shotgun (WGS) entry which is preliminary data.</text>
</comment>
<sequence length="334" mass="37685">MILCSNFFPFFQQFCGADCSDLTTLPAHKASDNCTHWVPSNMLVFRAAEHLEQRYLLSGDADDAIILWKLSLANNKEYVAVFYLLHFLDVYLGLITIIAIIFLTTWISAQETCIFLISKLDVMTIQILLLSSTKVEYITKDVFCDDARDTNILLVLRSMQIVMSRDPLCWFKAYGCSIMGRKVPGTSGYIVLAMGGLDSRVHLHCRERTGNFIRACELKAHANWIQSLDFALPILMDGEAYSILLLCMRFRTEMGMMISTPLPEPLVEDLACNTLWPESHKLYGHGNELFLYAVIMRGFREACGFIMQGPISISSRNMAMASGFMEASWSLAVS</sequence>
<keyword evidence="6" id="KW-0539">Nucleus</keyword>
<protein>
    <submittedName>
        <fullName evidence="8">Uncharacterized protein</fullName>
    </submittedName>
</protein>
<evidence type="ECO:0000256" key="5">
    <source>
        <dbReference type="ARBA" id="ARBA00022737"/>
    </source>
</evidence>
<keyword evidence="7" id="KW-1133">Transmembrane helix</keyword>
<reference evidence="8 9" key="1">
    <citation type="journal article" date="2020" name="Mol. Plant">
        <title>The Chromosome-Based Rubber Tree Genome Provides New Insights into Spurge Genome Evolution and Rubber Biosynthesis.</title>
        <authorList>
            <person name="Liu J."/>
            <person name="Shi C."/>
            <person name="Shi C.C."/>
            <person name="Li W."/>
            <person name="Zhang Q.J."/>
            <person name="Zhang Y."/>
            <person name="Li K."/>
            <person name="Lu H.F."/>
            <person name="Shi C."/>
            <person name="Zhu S.T."/>
            <person name="Xiao Z.Y."/>
            <person name="Nan H."/>
            <person name="Yue Y."/>
            <person name="Zhu X.G."/>
            <person name="Wu Y."/>
            <person name="Hong X.N."/>
            <person name="Fan G.Y."/>
            <person name="Tong Y."/>
            <person name="Zhang D."/>
            <person name="Mao C.L."/>
            <person name="Liu Y.L."/>
            <person name="Hao S.J."/>
            <person name="Liu W.Q."/>
            <person name="Lv M.Q."/>
            <person name="Zhang H.B."/>
            <person name="Liu Y."/>
            <person name="Hu-Tang G.R."/>
            <person name="Wang J.P."/>
            <person name="Wang J.H."/>
            <person name="Sun Y.H."/>
            <person name="Ni S.B."/>
            <person name="Chen W.B."/>
            <person name="Zhang X.C."/>
            <person name="Jiao Y.N."/>
            <person name="Eichler E.E."/>
            <person name="Li G.H."/>
            <person name="Liu X."/>
            <person name="Gao L.Z."/>
        </authorList>
    </citation>
    <scope>NUCLEOTIDE SEQUENCE [LARGE SCALE GENOMIC DNA]</scope>
    <source>
        <strain evidence="9">cv. GT1</strain>
        <tissue evidence="8">Leaf</tissue>
    </source>
</reference>
<evidence type="ECO:0000256" key="2">
    <source>
        <dbReference type="ARBA" id="ARBA00004496"/>
    </source>
</evidence>
<dbReference type="InterPro" id="IPR037289">
    <property type="entry name" value="Elp2"/>
</dbReference>
<evidence type="ECO:0000256" key="1">
    <source>
        <dbReference type="ARBA" id="ARBA00004123"/>
    </source>
</evidence>
<feature type="transmembrane region" description="Helical" evidence="7">
    <location>
        <begin position="78"/>
        <end position="107"/>
    </location>
</feature>
<keyword evidence="9" id="KW-1185">Reference proteome</keyword>
<evidence type="ECO:0000313" key="9">
    <source>
        <dbReference type="Proteomes" id="UP000467840"/>
    </source>
</evidence>
<dbReference type="GO" id="GO:0002098">
    <property type="term" value="P:tRNA wobble uridine modification"/>
    <property type="evidence" value="ECO:0007669"/>
    <property type="project" value="InterPro"/>
</dbReference>
<dbReference type="EMBL" id="JAAGAX010000004">
    <property type="protein sequence ID" value="KAF2317812.1"/>
    <property type="molecule type" value="Genomic_DNA"/>
</dbReference>
<comment type="subcellular location">
    <subcellularLocation>
        <location evidence="2">Cytoplasm</location>
    </subcellularLocation>
    <subcellularLocation>
        <location evidence="1">Nucleus</location>
    </subcellularLocation>
</comment>
<organism evidence="8 9">
    <name type="scientific">Hevea brasiliensis</name>
    <name type="common">Para rubber tree</name>
    <name type="synonym">Siphonia brasiliensis</name>
    <dbReference type="NCBI Taxonomy" id="3981"/>
    <lineage>
        <taxon>Eukaryota</taxon>
        <taxon>Viridiplantae</taxon>
        <taxon>Streptophyta</taxon>
        <taxon>Embryophyta</taxon>
        <taxon>Tracheophyta</taxon>
        <taxon>Spermatophyta</taxon>
        <taxon>Magnoliopsida</taxon>
        <taxon>eudicotyledons</taxon>
        <taxon>Gunneridae</taxon>
        <taxon>Pentapetalae</taxon>
        <taxon>rosids</taxon>
        <taxon>fabids</taxon>
        <taxon>Malpighiales</taxon>
        <taxon>Euphorbiaceae</taxon>
        <taxon>Crotonoideae</taxon>
        <taxon>Micrandreae</taxon>
        <taxon>Hevea</taxon>
    </lineage>
</organism>
<dbReference type="GO" id="GO:0005634">
    <property type="term" value="C:nucleus"/>
    <property type="evidence" value="ECO:0007669"/>
    <property type="project" value="UniProtKB-SubCell"/>
</dbReference>
<keyword evidence="4" id="KW-0853">WD repeat</keyword>
<evidence type="ECO:0000256" key="6">
    <source>
        <dbReference type="ARBA" id="ARBA00023242"/>
    </source>
</evidence>
<name>A0A6A6MVB5_HEVBR</name>
<proteinExistence type="predicted"/>
<evidence type="ECO:0000256" key="3">
    <source>
        <dbReference type="ARBA" id="ARBA00022490"/>
    </source>
</evidence>
<keyword evidence="5" id="KW-0677">Repeat</keyword>
<dbReference type="Proteomes" id="UP000467840">
    <property type="component" value="Chromosome 6"/>
</dbReference>
<dbReference type="GO" id="GO:0005737">
    <property type="term" value="C:cytoplasm"/>
    <property type="evidence" value="ECO:0007669"/>
    <property type="project" value="UniProtKB-SubCell"/>
</dbReference>
<evidence type="ECO:0000313" key="8">
    <source>
        <dbReference type="EMBL" id="KAF2317812.1"/>
    </source>
</evidence>
<dbReference type="GO" id="GO:0033588">
    <property type="term" value="C:elongator holoenzyme complex"/>
    <property type="evidence" value="ECO:0007669"/>
    <property type="project" value="InterPro"/>
</dbReference>
<dbReference type="PANTHER" id="PTHR44111">
    <property type="entry name" value="ELONGATOR COMPLEX PROTEIN 2"/>
    <property type="match status" value="1"/>
</dbReference>
<keyword evidence="3" id="KW-0963">Cytoplasm</keyword>
<keyword evidence="7" id="KW-0812">Transmembrane</keyword>
<dbReference type="PANTHER" id="PTHR44111:SF1">
    <property type="entry name" value="ELONGATOR COMPLEX PROTEIN 2"/>
    <property type="match status" value="1"/>
</dbReference>
<gene>
    <name evidence="8" type="ORF">GH714_041127</name>
</gene>
<evidence type="ECO:0000256" key="4">
    <source>
        <dbReference type="ARBA" id="ARBA00022574"/>
    </source>
</evidence>
<accession>A0A6A6MVB5</accession>